<sequence>MASWKTIQWPYLIFILSSPYVHCDEAERSSEKFLQRMEPIFLVAFTADSIPYVSCIRSTVANQRGALAVREVQYKEDKDNSGVWKWQSVEVSFTTTKDKGTTSSLIIRGINPLADEYSEYLGTFPVVYESGECLIFGDGFLNNEGKQRCMAWGLEEEYTSLPDDCQTRYQEECIEGWKVDDYLLSGCT</sequence>
<feature type="chain" id="PRO_5001517010" evidence="1">
    <location>
        <begin position="24"/>
        <end position="188"/>
    </location>
</feature>
<feature type="signal peptide" evidence="1">
    <location>
        <begin position="1"/>
        <end position="23"/>
    </location>
</feature>
<protein>
    <submittedName>
        <fullName evidence="2">Putative salivary histamine binding protein</fullName>
    </submittedName>
</protein>
<dbReference type="InterPro" id="IPR012674">
    <property type="entry name" value="Calycin"/>
</dbReference>
<dbReference type="Gene3D" id="2.40.128.20">
    <property type="match status" value="1"/>
</dbReference>
<dbReference type="AlphaFoldDB" id="A0A023G5B6"/>
<evidence type="ECO:0000313" key="2">
    <source>
        <dbReference type="EMBL" id="JAC28053.1"/>
    </source>
</evidence>
<keyword evidence="1" id="KW-0732">Signal</keyword>
<dbReference type="EMBL" id="GBBM01007365">
    <property type="protein sequence ID" value="JAC28053.1"/>
    <property type="molecule type" value="mRNA"/>
</dbReference>
<reference evidence="2" key="1">
    <citation type="submission" date="2014-03" db="EMBL/GenBank/DDBJ databases">
        <title>The sialotranscriptome of Amblyomma triste, Amblyomma parvum and Amblyomma cajennense ticks, uncovered by 454-based RNA-seq.</title>
        <authorList>
            <person name="Garcia G.R."/>
            <person name="Gardinassi L.G."/>
            <person name="Ribeiro J.M."/>
            <person name="Anatriello E."/>
            <person name="Ferreira B.R."/>
            <person name="Moreira H.N."/>
            <person name="Mafra C."/>
            <person name="Olegario M.M."/>
            <person name="Szabo P.J."/>
            <person name="Miranda-Santos I.K."/>
            <person name="Maruyama S.R."/>
        </authorList>
    </citation>
    <scope>NUCLEOTIDE SEQUENCE</scope>
    <source>
        <strain evidence="2">Mato Grasso do Sul</strain>
        <tissue evidence="2">Salivary glands</tissue>
    </source>
</reference>
<proteinExistence type="evidence at transcript level"/>
<name>A0A023G5B6_AMBTT</name>
<evidence type="ECO:0000256" key="1">
    <source>
        <dbReference type="SAM" id="SignalP"/>
    </source>
</evidence>
<accession>A0A023G5B6</accession>
<organism evidence="2">
    <name type="scientific">Amblyomma triste</name>
    <name type="common">Neotropical tick</name>
    <dbReference type="NCBI Taxonomy" id="251400"/>
    <lineage>
        <taxon>Eukaryota</taxon>
        <taxon>Metazoa</taxon>
        <taxon>Ecdysozoa</taxon>
        <taxon>Arthropoda</taxon>
        <taxon>Chelicerata</taxon>
        <taxon>Arachnida</taxon>
        <taxon>Acari</taxon>
        <taxon>Parasitiformes</taxon>
        <taxon>Ixodida</taxon>
        <taxon>Ixodoidea</taxon>
        <taxon>Ixodidae</taxon>
        <taxon>Amblyomminae</taxon>
        <taxon>Amblyomma</taxon>
    </lineage>
</organism>